<dbReference type="EMBL" id="JAAIUW010000011">
    <property type="protein sequence ID" value="KAF7810544.1"/>
    <property type="molecule type" value="Genomic_DNA"/>
</dbReference>
<evidence type="ECO:0000256" key="5">
    <source>
        <dbReference type="RuleBase" id="RU369104"/>
    </source>
</evidence>
<comment type="caution">
    <text evidence="9">The sequence shown here is derived from an EMBL/GenBank/DDBJ whole genome shotgun (WGS) entry which is preliminary data.</text>
</comment>
<name>A0A834WAZ2_9FABA</name>
<keyword evidence="10" id="KW-1185">Reference proteome</keyword>
<dbReference type="SMART" id="SM00353">
    <property type="entry name" value="HLH"/>
    <property type="match status" value="1"/>
</dbReference>
<keyword evidence="6" id="KW-0175">Coiled coil</keyword>
<evidence type="ECO:0000256" key="1">
    <source>
        <dbReference type="ARBA" id="ARBA00004123"/>
    </source>
</evidence>
<dbReference type="InterPro" id="IPR036638">
    <property type="entry name" value="HLH_DNA-bd_sf"/>
</dbReference>
<dbReference type="Pfam" id="PF00010">
    <property type="entry name" value="HLH"/>
    <property type="match status" value="1"/>
</dbReference>
<evidence type="ECO:0000256" key="4">
    <source>
        <dbReference type="ARBA" id="ARBA00023242"/>
    </source>
</evidence>
<dbReference type="Pfam" id="PF14215">
    <property type="entry name" value="bHLH-MYC_N"/>
    <property type="match status" value="1"/>
</dbReference>
<dbReference type="PANTHER" id="PTHR11514:SF115">
    <property type="entry name" value="TRANSCRIPTION FACTOR"/>
    <property type="match status" value="1"/>
</dbReference>
<dbReference type="InterPro" id="IPR054502">
    <property type="entry name" value="bHLH-TF_ACT-like_plant"/>
</dbReference>
<evidence type="ECO:0000313" key="9">
    <source>
        <dbReference type="EMBL" id="KAF7810544.1"/>
    </source>
</evidence>
<dbReference type="Gene3D" id="4.10.280.10">
    <property type="entry name" value="Helix-loop-helix DNA-binding domain"/>
    <property type="match status" value="1"/>
</dbReference>
<keyword evidence="3 5" id="KW-0804">Transcription</keyword>
<dbReference type="InterPro" id="IPR045084">
    <property type="entry name" value="AIB/MYC-like"/>
</dbReference>
<dbReference type="AlphaFoldDB" id="A0A834WAZ2"/>
<protein>
    <recommendedName>
        <fullName evidence="5">Transcription factor</fullName>
        <shortName evidence="5">bHLH transcription factor</shortName>
    </recommendedName>
    <alternativeName>
        <fullName evidence="5">Basic helix-loop-helix protein</fullName>
    </alternativeName>
</protein>
<proteinExistence type="predicted"/>
<reference evidence="9" key="1">
    <citation type="submission" date="2020-09" db="EMBL/GenBank/DDBJ databases">
        <title>Genome-Enabled Discovery of Anthraquinone Biosynthesis in Senna tora.</title>
        <authorList>
            <person name="Kang S.-H."/>
            <person name="Pandey R.P."/>
            <person name="Lee C.-M."/>
            <person name="Sim J.-S."/>
            <person name="Jeong J.-T."/>
            <person name="Choi B.-S."/>
            <person name="Jung M."/>
            <person name="Ginzburg D."/>
            <person name="Zhao K."/>
            <person name="Won S.Y."/>
            <person name="Oh T.-J."/>
            <person name="Yu Y."/>
            <person name="Kim N.-H."/>
            <person name="Lee O.R."/>
            <person name="Lee T.-H."/>
            <person name="Bashyal P."/>
            <person name="Kim T.-S."/>
            <person name="Lee W.-H."/>
            <person name="Kawkins C."/>
            <person name="Kim C.-K."/>
            <person name="Kim J.S."/>
            <person name="Ahn B.O."/>
            <person name="Rhee S.Y."/>
            <person name="Sohng J.K."/>
        </authorList>
    </citation>
    <scope>NUCLEOTIDE SEQUENCE</scope>
    <source>
        <tissue evidence="9">Leaf</tissue>
    </source>
</reference>
<accession>A0A834WAZ2</accession>
<dbReference type="PROSITE" id="PS50888">
    <property type="entry name" value="BHLH"/>
    <property type="match status" value="1"/>
</dbReference>
<feature type="domain" description="BHLH" evidence="8">
    <location>
        <begin position="229"/>
        <end position="278"/>
    </location>
</feature>
<dbReference type="GO" id="GO:0005634">
    <property type="term" value="C:nucleus"/>
    <property type="evidence" value="ECO:0007669"/>
    <property type="project" value="UniProtKB-SubCell"/>
</dbReference>
<keyword evidence="4 5" id="KW-0539">Nucleus</keyword>
<dbReference type="GO" id="GO:0000976">
    <property type="term" value="F:transcription cis-regulatory region binding"/>
    <property type="evidence" value="ECO:0007669"/>
    <property type="project" value="TreeGrafter"/>
</dbReference>
<evidence type="ECO:0000259" key="8">
    <source>
        <dbReference type="PROSITE" id="PS50888"/>
    </source>
</evidence>
<dbReference type="OrthoDB" id="1926382at2759"/>
<comment type="subcellular location">
    <subcellularLocation>
        <location evidence="1 5">Nucleus</location>
    </subcellularLocation>
</comment>
<dbReference type="GO" id="GO:0003700">
    <property type="term" value="F:DNA-binding transcription factor activity"/>
    <property type="evidence" value="ECO:0007669"/>
    <property type="project" value="InterPro"/>
</dbReference>
<dbReference type="GO" id="GO:0046983">
    <property type="term" value="F:protein dimerization activity"/>
    <property type="evidence" value="ECO:0007669"/>
    <property type="project" value="InterPro"/>
</dbReference>
<evidence type="ECO:0000256" key="6">
    <source>
        <dbReference type="SAM" id="Coils"/>
    </source>
</evidence>
<sequence length="442" mass="50238">MSSCSSPSPSGSLVSMGELESSNTTTLQQRLQFILHSRAEWWAYSIFWQASSKDSDDSNNHCPNMRPKVLKWGDGHFRGDKENNKSRHQEWRFPNCVDGVTELEWFYTVSVTRSFAPGDGAVGRAFSSATHVWLAGESEFLLHSHECERIREAATHGVKTLVCIPTASGVLELGSSETIVQDWSLLQLAQSVMTSNNWDSDVSREAQPMRRKTGKNENPVKSSASDQLLMPLNHVEAERQRRERLNQRFYALRSVVPNVSKMDKASLLSDAVAYINELKAKIEELEGRFKMQNSKKLVDEEEEAATSVHSSSSNCRSNTVGGVEVNIVGTEAMIRVQCLDVNHPAARLMDALRKLDLHIHHASVSRVKDLMLQDVVVTMANWHLQNNDPVQILQWNNLNYYEEIAPNLPCHFLHLYPYHHLNSMQMQMQKQKYVMKIHLCYD</sequence>
<dbReference type="PANTHER" id="PTHR11514">
    <property type="entry name" value="MYC"/>
    <property type="match status" value="1"/>
</dbReference>
<feature type="coiled-coil region" evidence="6">
    <location>
        <begin position="268"/>
        <end position="295"/>
    </location>
</feature>
<dbReference type="SUPFAM" id="SSF47459">
    <property type="entry name" value="HLH, helix-loop-helix DNA-binding domain"/>
    <property type="match status" value="1"/>
</dbReference>
<keyword evidence="2 5" id="KW-0805">Transcription regulation</keyword>
<evidence type="ECO:0000256" key="2">
    <source>
        <dbReference type="ARBA" id="ARBA00023015"/>
    </source>
</evidence>
<evidence type="ECO:0000256" key="7">
    <source>
        <dbReference type="SAM" id="MobiDB-lite"/>
    </source>
</evidence>
<organism evidence="9 10">
    <name type="scientific">Senna tora</name>
    <dbReference type="NCBI Taxonomy" id="362788"/>
    <lineage>
        <taxon>Eukaryota</taxon>
        <taxon>Viridiplantae</taxon>
        <taxon>Streptophyta</taxon>
        <taxon>Embryophyta</taxon>
        <taxon>Tracheophyta</taxon>
        <taxon>Spermatophyta</taxon>
        <taxon>Magnoliopsida</taxon>
        <taxon>eudicotyledons</taxon>
        <taxon>Gunneridae</taxon>
        <taxon>Pentapetalae</taxon>
        <taxon>rosids</taxon>
        <taxon>fabids</taxon>
        <taxon>Fabales</taxon>
        <taxon>Fabaceae</taxon>
        <taxon>Caesalpinioideae</taxon>
        <taxon>Cassia clade</taxon>
        <taxon>Senna</taxon>
    </lineage>
</organism>
<evidence type="ECO:0000256" key="3">
    <source>
        <dbReference type="ARBA" id="ARBA00023163"/>
    </source>
</evidence>
<dbReference type="Pfam" id="PF22754">
    <property type="entry name" value="bHLH-TF_ACT-like_plant"/>
    <property type="match status" value="1"/>
</dbReference>
<feature type="region of interest" description="Disordered" evidence="7">
    <location>
        <begin position="199"/>
        <end position="223"/>
    </location>
</feature>
<dbReference type="InterPro" id="IPR025610">
    <property type="entry name" value="MYC/MYB_N"/>
</dbReference>
<evidence type="ECO:0000313" key="10">
    <source>
        <dbReference type="Proteomes" id="UP000634136"/>
    </source>
</evidence>
<dbReference type="Proteomes" id="UP000634136">
    <property type="component" value="Unassembled WGS sequence"/>
</dbReference>
<gene>
    <name evidence="9" type="ORF">G2W53_037287</name>
</gene>
<dbReference type="InterPro" id="IPR011598">
    <property type="entry name" value="bHLH_dom"/>
</dbReference>